<evidence type="ECO:0000313" key="4">
    <source>
        <dbReference type="Proteomes" id="UP000653480"/>
    </source>
</evidence>
<name>A0A8H9H5E4_9ACTN</name>
<evidence type="ECO:0000313" key="3">
    <source>
        <dbReference type="EMBL" id="GGO28989.1"/>
    </source>
</evidence>
<feature type="domain" description="FAD-binding" evidence="2">
    <location>
        <begin position="4"/>
        <end position="62"/>
    </location>
</feature>
<reference evidence="3" key="2">
    <citation type="submission" date="2020-09" db="EMBL/GenBank/DDBJ databases">
        <authorList>
            <person name="Sun Q."/>
            <person name="Zhou Y."/>
        </authorList>
    </citation>
    <scope>NUCLEOTIDE SEQUENCE</scope>
    <source>
        <strain evidence="3">CGMCC 4.7138</strain>
    </source>
</reference>
<reference evidence="3" key="1">
    <citation type="journal article" date="2014" name="Int. J. Syst. Evol. Microbiol.">
        <title>Complete genome sequence of Corynebacterium casei LMG S-19264T (=DSM 44701T), isolated from a smear-ripened cheese.</title>
        <authorList>
            <consortium name="US DOE Joint Genome Institute (JGI-PGF)"/>
            <person name="Walter F."/>
            <person name="Albersmeier A."/>
            <person name="Kalinowski J."/>
            <person name="Ruckert C."/>
        </authorList>
    </citation>
    <scope>NUCLEOTIDE SEQUENCE</scope>
    <source>
        <strain evidence="3">CGMCC 4.7138</strain>
    </source>
</reference>
<dbReference type="AlphaFoldDB" id="A0A8H9H5E4"/>
<dbReference type="Gene3D" id="3.30.70.2450">
    <property type="match status" value="1"/>
</dbReference>
<dbReference type="GO" id="GO:0071949">
    <property type="term" value="F:FAD binding"/>
    <property type="evidence" value="ECO:0007669"/>
    <property type="project" value="InterPro"/>
</dbReference>
<dbReference type="InterPro" id="IPR002938">
    <property type="entry name" value="FAD-bd"/>
</dbReference>
<dbReference type="Pfam" id="PF01494">
    <property type="entry name" value="FAD_binding_3"/>
    <property type="match status" value="1"/>
</dbReference>
<organism evidence="3 4">
    <name type="scientific">Microbispora bryophytorum</name>
    <dbReference type="NCBI Taxonomy" id="1460882"/>
    <lineage>
        <taxon>Bacteria</taxon>
        <taxon>Bacillati</taxon>
        <taxon>Actinomycetota</taxon>
        <taxon>Actinomycetes</taxon>
        <taxon>Streptosporangiales</taxon>
        <taxon>Streptosporangiaceae</taxon>
        <taxon>Microbispora</taxon>
    </lineage>
</organism>
<dbReference type="InterPro" id="IPR036188">
    <property type="entry name" value="FAD/NAD-bd_sf"/>
</dbReference>
<accession>A0A8H9H5E4</accession>
<dbReference type="RefSeq" id="WP_142575465.1">
    <property type="nucleotide sequence ID" value="NZ_BMMN01000017.1"/>
</dbReference>
<proteinExistence type="predicted"/>
<feature type="region of interest" description="Disordered" evidence="1">
    <location>
        <begin position="62"/>
        <end position="112"/>
    </location>
</feature>
<gene>
    <name evidence="3" type="ORF">GCM10011574_63970</name>
</gene>
<dbReference type="Proteomes" id="UP000653480">
    <property type="component" value="Unassembled WGS sequence"/>
</dbReference>
<protein>
    <recommendedName>
        <fullName evidence="2">FAD-binding domain-containing protein</fullName>
    </recommendedName>
</protein>
<evidence type="ECO:0000259" key="2">
    <source>
        <dbReference type="Pfam" id="PF01494"/>
    </source>
</evidence>
<dbReference type="Gene3D" id="3.50.50.60">
    <property type="entry name" value="FAD/NAD(P)-binding domain"/>
    <property type="match status" value="1"/>
</dbReference>
<sequence length="112" mass="10952">MVRADGPGGPYTTETAFLVGCDGAGSAVRSAAGIGFPGTGSSAHAWVADVTLDDPPAGLLNPAAAECHDGDETPADGLTRRPDGSSGVTVSAGSRPARGHGQRRAAVSGARP</sequence>
<keyword evidence="4" id="KW-1185">Reference proteome</keyword>
<comment type="caution">
    <text evidence="3">The sequence shown here is derived from an EMBL/GenBank/DDBJ whole genome shotgun (WGS) entry which is preliminary data.</text>
</comment>
<evidence type="ECO:0000256" key="1">
    <source>
        <dbReference type="SAM" id="MobiDB-lite"/>
    </source>
</evidence>
<dbReference type="EMBL" id="BMMN01000017">
    <property type="protein sequence ID" value="GGO28989.1"/>
    <property type="molecule type" value="Genomic_DNA"/>
</dbReference>